<dbReference type="InterPro" id="IPR019594">
    <property type="entry name" value="Glu/Gly-bd"/>
</dbReference>
<keyword evidence="8" id="KW-0675">Receptor</keyword>
<reference evidence="16" key="1">
    <citation type="journal article" date="2009" name="Science">
        <title>The B73 maize genome: complexity, diversity, and dynamics.</title>
        <authorList>
            <person name="Schnable P.S."/>
            <person name="Ware D."/>
            <person name="Fulton R.S."/>
            <person name="Stein J.C."/>
            <person name="Wei F."/>
            <person name="Pasternak S."/>
            <person name="Liang C."/>
            <person name="Zhang J."/>
            <person name="Fulton L."/>
            <person name="Graves T.A."/>
            <person name="Minx P."/>
            <person name="Reily A.D."/>
            <person name="Courtney L."/>
            <person name="Kruchowski S.S."/>
            <person name="Tomlinson C."/>
            <person name="Strong C."/>
            <person name="Delehaunty K."/>
            <person name="Fronick C."/>
            <person name="Courtney B."/>
            <person name="Rock S.M."/>
            <person name="Belter E."/>
            <person name="Du F."/>
            <person name="Kim K."/>
            <person name="Abbott R.M."/>
            <person name="Cotton M."/>
            <person name="Levy A."/>
            <person name="Marchetto P."/>
            <person name="Ochoa K."/>
            <person name="Jackson S.M."/>
            <person name="Gillam B."/>
            <person name="Chen W."/>
            <person name="Yan L."/>
            <person name="Higginbotham J."/>
            <person name="Cardenas M."/>
            <person name="Waligorski J."/>
            <person name="Applebaum E."/>
            <person name="Phelps L."/>
            <person name="Falcone J."/>
            <person name="Kanchi K."/>
            <person name="Thane T."/>
            <person name="Scimone A."/>
            <person name="Thane N."/>
            <person name="Henke J."/>
            <person name="Wang T."/>
            <person name="Ruppert J."/>
            <person name="Shah N."/>
            <person name="Rotter K."/>
            <person name="Hodges J."/>
            <person name="Ingenthron E."/>
            <person name="Cordes M."/>
            <person name="Kohlberg S."/>
            <person name="Sgro J."/>
            <person name="Delgado B."/>
            <person name="Mead K."/>
            <person name="Chinwalla A."/>
            <person name="Leonard S."/>
            <person name="Crouse K."/>
            <person name="Collura K."/>
            <person name="Kudrna D."/>
            <person name="Currie J."/>
            <person name="He R."/>
            <person name="Angelova A."/>
            <person name="Rajasekar S."/>
            <person name="Mueller T."/>
            <person name="Lomeli R."/>
            <person name="Scara G."/>
            <person name="Ko A."/>
            <person name="Delaney K."/>
            <person name="Wissotski M."/>
            <person name="Lopez G."/>
            <person name="Campos D."/>
            <person name="Braidotti M."/>
            <person name="Ashley E."/>
            <person name="Golser W."/>
            <person name="Kim H."/>
            <person name="Lee S."/>
            <person name="Lin J."/>
            <person name="Dujmic Z."/>
            <person name="Kim W."/>
            <person name="Talag J."/>
            <person name="Zuccolo A."/>
            <person name="Fan C."/>
            <person name="Sebastian A."/>
            <person name="Kramer M."/>
            <person name="Spiegel L."/>
            <person name="Nascimento L."/>
            <person name="Zutavern T."/>
            <person name="Miller B."/>
            <person name="Ambroise C."/>
            <person name="Muller S."/>
            <person name="Spooner W."/>
            <person name="Narechania A."/>
            <person name="Ren L."/>
            <person name="Wei S."/>
            <person name="Kumari S."/>
            <person name="Faga B."/>
            <person name="Levy M.J."/>
            <person name="McMahan L."/>
            <person name="Van Buren P."/>
            <person name="Vaughn M.W."/>
            <person name="Ying K."/>
            <person name="Yeh C.-T."/>
            <person name="Emrich S.J."/>
            <person name="Jia Y."/>
            <person name="Kalyanaraman A."/>
            <person name="Hsia A.-P."/>
            <person name="Barbazuk W.B."/>
            <person name="Baucom R.S."/>
            <person name="Brutnell T.P."/>
            <person name="Carpita N.C."/>
            <person name="Chaparro C."/>
            <person name="Chia J.-M."/>
            <person name="Deragon J.-M."/>
            <person name="Estill J.C."/>
            <person name="Fu Y."/>
            <person name="Jeddeloh J.A."/>
            <person name="Han Y."/>
            <person name="Lee H."/>
            <person name="Li P."/>
            <person name="Lisch D.R."/>
            <person name="Liu S."/>
            <person name="Liu Z."/>
            <person name="Nagel D.H."/>
            <person name="McCann M.C."/>
            <person name="SanMiguel P."/>
            <person name="Myers A.M."/>
            <person name="Nettleton D."/>
            <person name="Nguyen J."/>
            <person name="Penning B.W."/>
            <person name="Ponnala L."/>
            <person name="Schneider K.L."/>
            <person name="Schwartz D.C."/>
            <person name="Sharma A."/>
            <person name="Soderlund C."/>
            <person name="Springer N.M."/>
            <person name="Sun Q."/>
            <person name="Wang H."/>
            <person name="Waterman M."/>
            <person name="Westerman R."/>
            <person name="Wolfgruber T.K."/>
            <person name="Yang L."/>
            <person name="Yu Y."/>
            <person name="Zhang L."/>
            <person name="Zhou S."/>
            <person name="Zhu Q."/>
            <person name="Bennetzen J.L."/>
            <person name="Dawe R.K."/>
            <person name="Jiang J."/>
            <person name="Jiang N."/>
            <person name="Presting G.G."/>
            <person name="Wessler S.R."/>
            <person name="Aluru S."/>
            <person name="Martienssen R.A."/>
            <person name="Clifton S.W."/>
            <person name="McCombie W.R."/>
            <person name="Wing R.A."/>
            <person name="Wilson R.K."/>
        </authorList>
    </citation>
    <scope>NUCLEOTIDE SEQUENCE [LARGE SCALE GENOMIC DNA]</scope>
    <source>
        <strain evidence="16">cv. B73</strain>
    </source>
</reference>
<feature type="domain" description="Ionotropic glutamate receptor C-terminal" evidence="14">
    <location>
        <begin position="234"/>
        <end position="552"/>
    </location>
</feature>
<evidence type="ECO:0000256" key="11">
    <source>
        <dbReference type="ARBA" id="ARBA00023303"/>
    </source>
</evidence>
<organism evidence="15 16">
    <name type="scientific">Zea mays</name>
    <name type="common">Maize</name>
    <dbReference type="NCBI Taxonomy" id="4577"/>
    <lineage>
        <taxon>Eukaryota</taxon>
        <taxon>Viridiplantae</taxon>
        <taxon>Streptophyta</taxon>
        <taxon>Embryophyta</taxon>
        <taxon>Tracheophyta</taxon>
        <taxon>Spermatophyta</taxon>
        <taxon>Magnoliopsida</taxon>
        <taxon>Liliopsida</taxon>
        <taxon>Poales</taxon>
        <taxon>Poaceae</taxon>
        <taxon>PACMAD clade</taxon>
        <taxon>Panicoideae</taxon>
        <taxon>Andropogonodae</taxon>
        <taxon>Andropogoneae</taxon>
        <taxon>Tripsacinae</taxon>
        <taxon>Zea</taxon>
    </lineage>
</organism>
<dbReference type="InterPro" id="IPR015683">
    <property type="entry name" value="Ionotropic_Glu_rcpt"/>
</dbReference>
<evidence type="ECO:0000256" key="7">
    <source>
        <dbReference type="ARBA" id="ARBA00023136"/>
    </source>
</evidence>
<keyword evidence="3" id="KW-0813">Transport</keyword>
<dbReference type="Gene3D" id="1.10.287.70">
    <property type="match status" value="1"/>
</dbReference>
<dbReference type="Gene3D" id="3.40.190.10">
    <property type="entry name" value="Periplasmic binding protein-like II"/>
    <property type="match status" value="1"/>
</dbReference>
<dbReference type="InterPro" id="IPR028082">
    <property type="entry name" value="Peripla_BP_I"/>
</dbReference>
<feature type="compositionally biased region" description="Basic and acidic residues" evidence="13">
    <location>
        <begin position="489"/>
        <end position="504"/>
    </location>
</feature>
<evidence type="ECO:0000259" key="14">
    <source>
        <dbReference type="SMART" id="SM00079"/>
    </source>
</evidence>
<evidence type="ECO:0000256" key="4">
    <source>
        <dbReference type="ARBA" id="ARBA00022692"/>
    </source>
</evidence>
<dbReference type="SUPFAM" id="SSF53850">
    <property type="entry name" value="Periplasmic binding protein-like II"/>
    <property type="match status" value="1"/>
</dbReference>
<feature type="compositionally biased region" description="Basic and acidic residues" evidence="13">
    <location>
        <begin position="577"/>
        <end position="591"/>
    </location>
</feature>
<evidence type="ECO:0000256" key="9">
    <source>
        <dbReference type="ARBA" id="ARBA00023180"/>
    </source>
</evidence>
<dbReference type="Pfam" id="PF01094">
    <property type="entry name" value="ANF_receptor"/>
    <property type="match status" value="1"/>
</dbReference>
<comment type="function">
    <text evidence="12">Glutamate-gated receptor that probably acts as a non-selective cation channel. May be involved in light-signal transduction and calcium homeostasis via the regulation of calcium influx into cells.</text>
</comment>
<comment type="subcellular location">
    <subcellularLocation>
        <location evidence="1">Membrane</location>
        <topology evidence="1">Multi-pass membrane protein</topology>
    </subcellularLocation>
</comment>
<keyword evidence="10" id="KW-1071">Ligand-gated ion channel</keyword>
<sequence>MPTRVFVVHMSALPAARLFRRARRAGMMTEDYAWVATDGVGGVVDALGPDDIGAMDGVVSLRPFVRVTERVSNFSARFRARLRREHPSADIYPHDPTVVMLWSYDTAWAIAAAAGVSSPTFQTSQQSAGVTDLDRLRVSATGAALLKAVRETTFRGLAGNFTLVDGQLQPPAYEFVNIVGKSSRAVGFWTPEAGITQTLGAEAAKKGLKKILWPGDSTSVPRGWVVSPNGRKLRVAVPVKHGFKEFVDVAGESTTGGHANVTGYCIEVFDAVMSKMPYPVSYEYVPFPYSSSSYDSLVSLVPRQIADIVVGDVTITASRMGSADFSMPFTDSGWSMVVAVRTETSTSMWIFLRPLTTSLWLASLAFFCFTGFVVWAIEHRINPSSAARRGSSSASSSTSPSPPSSSRTVRARESSSVISTDKGEAGEQPVEVRGDHLGVRRPDPDVELHGEPDVDADSAEAPAGGDRRERAPTDRRLHRVPGGLLHQEFAQETRLPRGQDEELQHGGGVRRRAVQGAGQRRGRRRVRRDPVPEALLVAVLRRLHHVWAGLQDRRLRVRLPDRQPADAGRVTGASDAGGRREDGADRKEVVRRAGSVPEPGRRRPRLLQPQLPELRRSVPHHRRRVQPHAARLPRHLHLPGARRGPARAGGGRLGELVVGAPAARVAAALRPEGPQVRHVQNGGPRLRQGWWEPDSEVGGVRQVWPWRKRVGAGGNRGGSRSNGHEPSQVRHLHPVGDDERRLVPGVRVRDLVRAEDAGGATLCVGGDAKIDALLNVHCREIAPWHA</sequence>
<dbReference type="InterPro" id="IPR001320">
    <property type="entry name" value="Iontro_rcpt_C"/>
</dbReference>
<evidence type="ECO:0000256" key="5">
    <source>
        <dbReference type="ARBA" id="ARBA00022989"/>
    </source>
</evidence>
<dbReference type="Gramene" id="Zm00001eb192720_T001">
    <property type="protein sequence ID" value="Zm00001eb192720_P001"/>
    <property type="gene ID" value="Zm00001eb192720"/>
</dbReference>
<proteinExistence type="predicted"/>
<evidence type="ECO:0000256" key="3">
    <source>
        <dbReference type="ARBA" id="ARBA00022448"/>
    </source>
</evidence>
<dbReference type="GO" id="GO:0015276">
    <property type="term" value="F:ligand-gated monoatomic ion channel activity"/>
    <property type="evidence" value="ECO:0000318"/>
    <property type="project" value="GO_Central"/>
</dbReference>
<keyword evidence="5" id="KW-1133">Transmembrane helix</keyword>
<keyword evidence="4" id="KW-0812">Transmembrane</keyword>
<evidence type="ECO:0000313" key="16">
    <source>
        <dbReference type="Proteomes" id="UP000007305"/>
    </source>
</evidence>
<evidence type="ECO:0000313" key="15">
    <source>
        <dbReference type="EnsemblPlants" id="Zm00001eb192720_P001"/>
    </source>
</evidence>
<keyword evidence="7" id="KW-0472">Membrane</keyword>
<evidence type="ECO:0000256" key="6">
    <source>
        <dbReference type="ARBA" id="ARBA00023065"/>
    </source>
</evidence>
<dbReference type="Proteomes" id="UP000007305">
    <property type="component" value="Chromosome 4"/>
</dbReference>
<feature type="region of interest" description="Disordered" evidence="13">
    <location>
        <begin position="385"/>
        <end position="526"/>
    </location>
</feature>
<evidence type="ECO:0000256" key="2">
    <source>
        <dbReference type="ARBA" id="ARBA00011095"/>
    </source>
</evidence>
<keyword evidence="16" id="KW-1185">Reference proteome</keyword>
<dbReference type="SUPFAM" id="SSF53822">
    <property type="entry name" value="Periplasmic binding protein-like I"/>
    <property type="match status" value="1"/>
</dbReference>
<feature type="compositionally biased region" description="Basic and acidic residues" evidence="13">
    <location>
        <begin position="421"/>
        <end position="452"/>
    </location>
</feature>
<feature type="region of interest" description="Disordered" evidence="13">
    <location>
        <begin position="710"/>
        <end position="731"/>
    </location>
</feature>
<dbReference type="Pfam" id="PF10613">
    <property type="entry name" value="Lig_chan-Glu_bd"/>
    <property type="match status" value="1"/>
</dbReference>
<dbReference type="EnsemblPlants" id="Zm00001eb192720_T001">
    <property type="protein sequence ID" value="Zm00001eb192720_P001"/>
    <property type="gene ID" value="Zm00001eb192720"/>
</dbReference>
<dbReference type="PANTHER" id="PTHR34836">
    <property type="entry name" value="OS06G0188250 PROTEIN"/>
    <property type="match status" value="1"/>
</dbReference>
<dbReference type="GO" id="GO:0005886">
    <property type="term" value="C:plasma membrane"/>
    <property type="evidence" value="ECO:0000318"/>
    <property type="project" value="GO_Central"/>
</dbReference>
<dbReference type="Gene3D" id="3.40.50.2300">
    <property type="match status" value="2"/>
</dbReference>
<dbReference type="AlphaFoldDB" id="A0A804NX19"/>
<dbReference type="InterPro" id="IPR001828">
    <property type="entry name" value="ANF_lig-bd_rcpt"/>
</dbReference>
<accession>A0A804NX19</accession>
<evidence type="ECO:0000256" key="1">
    <source>
        <dbReference type="ARBA" id="ARBA00004141"/>
    </source>
</evidence>
<evidence type="ECO:0000256" key="10">
    <source>
        <dbReference type="ARBA" id="ARBA00023286"/>
    </source>
</evidence>
<evidence type="ECO:0000256" key="13">
    <source>
        <dbReference type="SAM" id="MobiDB-lite"/>
    </source>
</evidence>
<reference evidence="15" key="2">
    <citation type="submission" date="2019-07" db="EMBL/GenBank/DDBJ databases">
        <authorList>
            <person name="Seetharam A."/>
            <person name="Woodhouse M."/>
            <person name="Cannon E."/>
        </authorList>
    </citation>
    <scope>NUCLEOTIDE SEQUENCE [LARGE SCALE GENOMIC DNA]</scope>
    <source>
        <strain evidence="15">cv. B73</strain>
    </source>
</reference>
<comment type="subunit">
    <text evidence="2">May form heteromers.</text>
</comment>
<protein>
    <recommendedName>
        <fullName evidence="14">Ionotropic glutamate receptor C-terminal domain-containing protein</fullName>
    </recommendedName>
</protein>
<name>A0A804NX19_MAIZE</name>
<feature type="region of interest" description="Disordered" evidence="13">
    <location>
        <begin position="564"/>
        <end position="609"/>
    </location>
</feature>
<keyword evidence="11" id="KW-0407">Ion channel</keyword>
<dbReference type="FunFam" id="3.40.190.10:FF:000150">
    <property type="entry name" value="Glutamate receptor 2.7"/>
    <property type="match status" value="1"/>
</dbReference>
<keyword evidence="6" id="KW-0406">Ion transport</keyword>
<evidence type="ECO:0000256" key="12">
    <source>
        <dbReference type="ARBA" id="ARBA00049638"/>
    </source>
</evidence>
<dbReference type="PANTHER" id="PTHR34836:SF1">
    <property type="entry name" value="OS09G0428600 PROTEIN"/>
    <property type="match status" value="1"/>
</dbReference>
<feature type="compositionally biased region" description="Low complexity" evidence="13">
    <location>
        <begin position="385"/>
        <end position="408"/>
    </location>
</feature>
<evidence type="ECO:0000256" key="8">
    <source>
        <dbReference type="ARBA" id="ARBA00023170"/>
    </source>
</evidence>
<keyword evidence="9" id="KW-0325">Glycoprotein</keyword>
<reference evidence="15" key="3">
    <citation type="submission" date="2021-05" db="UniProtKB">
        <authorList>
            <consortium name="EnsemblPlants"/>
        </authorList>
    </citation>
    <scope>IDENTIFICATION</scope>
    <source>
        <strain evidence="15">cv. B73</strain>
    </source>
</reference>
<dbReference type="InParanoid" id="A0A804NX19"/>
<feature type="compositionally biased region" description="Basic and acidic residues" evidence="13">
    <location>
        <begin position="465"/>
        <end position="475"/>
    </location>
</feature>
<dbReference type="SMART" id="SM00079">
    <property type="entry name" value="PBPe"/>
    <property type="match status" value="1"/>
</dbReference>
<dbReference type="GO" id="GO:0038023">
    <property type="term" value="F:signaling receptor activity"/>
    <property type="evidence" value="ECO:0000318"/>
    <property type="project" value="GO_Central"/>
</dbReference>